<feature type="DNA-binding region" description="OmpR/PhoB-type" evidence="7">
    <location>
        <begin position="126"/>
        <end position="224"/>
    </location>
</feature>
<keyword evidence="2" id="KW-0902">Two-component regulatory system</keyword>
<dbReference type="FunFam" id="3.40.50.2300:FF:000001">
    <property type="entry name" value="DNA-binding response regulator PhoB"/>
    <property type="match status" value="1"/>
</dbReference>
<dbReference type="Gene3D" id="6.10.250.690">
    <property type="match status" value="1"/>
</dbReference>
<dbReference type="FunFam" id="1.10.10.10:FF:000005">
    <property type="entry name" value="Two-component system response regulator"/>
    <property type="match status" value="1"/>
</dbReference>
<dbReference type="GO" id="GO:0000156">
    <property type="term" value="F:phosphorelay response regulator activity"/>
    <property type="evidence" value="ECO:0007669"/>
    <property type="project" value="TreeGrafter"/>
</dbReference>
<dbReference type="SMART" id="SM00862">
    <property type="entry name" value="Trans_reg_C"/>
    <property type="match status" value="1"/>
</dbReference>
<dbReference type="GO" id="GO:0005829">
    <property type="term" value="C:cytosol"/>
    <property type="evidence" value="ECO:0007669"/>
    <property type="project" value="TreeGrafter"/>
</dbReference>
<keyword evidence="5" id="KW-0804">Transcription</keyword>
<protein>
    <submittedName>
        <fullName evidence="10">Response regulator transcription factor</fullName>
    </submittedName>
</protein>
<dbReference type="GO" id="GO:0032993">
    <property type="term" value="C:protein-DNA complex"/>
    <property type="evidence" value="ECO:0007669"/>
    <property type="project" value="TreeGrafter"/>
</dbReference>
<keyword evidence="1 6" id="KW-0597">Phosphoprotein</keyword>
<dbReference type="AlphaFoldDB" id="A0AA49GUM6"/>
<dbReference type="InterPro" id="IPR011006">
    <property type="entry name" value="CheY-like_superfamily"/>
</dbReference>
<dbReference type="Pfam" id="PF00072">
    <property type="entry name" value="Response_reg"/>
    <property type="match status" value="1"/>
</dbReference>
<dbReference type="PROSITE" id="PS51755">
    <property type="entry name" value="OMPR_PHOB"/>
    <property type="match status" value="1"/>
</dbReference>
<evidence type="ECO:0000256" key="5">
    <source>
        <dbReference type="ARBA" id="ARBA00023163"/>
    </source>
</evidence>
<organism evidence="10">
    <name type="scientific">Roseihalotalea indica</name>
    <dbReference type="NCBI Taxonomy" id="2867963"/>
    <lineage>
        <taxon>Bacteria</taxon>
        <taxon>Pseudomonadati</taxon>
        <taxon>Bacteroidota</taxon>
        <taxon>Cytophagia</taxon>
        <taxon>Cytophagales</taxon>
        <taxon>Catalimonadaceae</taxon>
        <taxon>Roseihalotalea</taxon>
    </lineage>
</organism>
<dbReference type="EMBL" id="CP120682">
    <property type="protein sequence ID" value="WKN38909.1"/>
    <property type="molecule type" value="Genomic_DNA"/>
</dbReference>
<dbReference type="GO" id="GO:0000976">
    <property type="term" value="F:transcription cis-regulatory region binding"/>
    <property type="evidence" value="ECO:0007669"/>
    <property type="project" value="TreeGrafter"/>
</dbReference>
<reference evidence="10" key="2">
    <citation type="journal article" date="2024" name="Antonie Van Leeuwenhoek">
        <title>Roseihalotalea indica gen. nov., sp. nov., a halophilic Bacteroidetes from mesopelagic Southwest Indian Ocean with higher carbohydrate metabolic potential.</title>
        <authorList>
            <person name="Chen B."/>
            <person name="Zhang M."/>
            <person name="Lin D."/>
            <person name="Ye J."/>
            <person name="Tang K."/>
        </authorList>
    </citation>
    <scope>NUCLEOTIDE SEQUENCE</scope>
    <source>
        <strain evidence="10">TK19036</strain>
    </source>
</reference>
<dbReference type="PANTHER" id="PTHR48111:SF22">
    <property type="entry name" value="REGULATOR OF RPOS"/>
    <property type="match status" value="1"/>
</dbReference>
<evidence type="ECO:0000313" key="10">
    <source>
        <dbReference type="EMBL" id="WKN38909.1"/>
    </source>
</evidence>
<feature type="domain" description="Response regulatory" evidence="8">
    <location>
        <begin position="2"/>
        <end position="116"/>
    </location>
</feature>
<dbReference type="SMART" id="SM00448">
    <property type="entry name" value="REC"/>
    <property type="match status" value="1"/>
</dbReference>
<evidence type="ECO:0000259" key="8">
    <source>
        <dbReference type="PROSITE" id="PS50110"/>
    </source>
</evidence>
<dbReference type="SUPFAM" id="SSF52172">
    <property type="entry name" value="CheY-like"/>
    <property type="match status" value="1"/>
</dbReference>
<evidence type="ECO:0000256" key="7">
    <source>
        <dbReference type="PROSITE-ProRule" id="PRU01091"/>
    </source>
</evidence>
<evidence type="ECO:0000256" key="1">
    <source>
        <dbReference type="ARBA" id="ARBA00022553"/>
    </source>
</evidence>
<evidence type="ECO:0000259" key="9">
    <source>
        <dbReference type="PROSITE" id="PS51755"/>
    </source>
</evidence>
<dbReference type="Gene3D" id="1.10.10.10">
    <property type="entry name" value="Winged helix-like DNA-binding domain superfamily/Winged helix DNA-binding domain"/>
    <property type="match status" value="1"/>
</dbReference>
<sequence>MKVLLIEDEQGVASLIEKSLSEYGHATHMVDQGKAGLGQVKDGGYDVVILDIMLPDMSGWDVCREIRGFDPHTPILMLTALNSLEHIVQGLEMGADDYLAKPFRIRELVARLHALHRRSGIPSLQDELLQYEDLTINLREQTVKRADNLIKLTSKEFLMLVYFMQNPRRVLSRTNILENVWGIDFDLETNVVDVFVNYLRNKIDKPYNEKLIHTVFGMGYVLKKDEG</sequence>
<dbReference type="Pfam" id="PF00486">
    <property type="entry name" value="Trans_reg_C"/>
    <property type="match status" value="1"/>
</dbReference>
<keyword evidence="3" id="KW-0805">Transcription regulation</keyword>
<dbReference type="InterPro" id="IPR036388">
    <property type="entry name" value="WH-like_DNA-bd_sf"/>
</dbReference>
<evidence type="ECO:0000256" key="4">
    <source>
        <dbReference type="ARBA" id="ARBA00023125"/>
    </source>
</evidence>
<evidence type="ECO:0000256" key="2">
    <source>
        <dbReference type="ARBA" id="ARBA00023012"/>
    </source>
</evidence>
<dbReference type="CDD" id="cd00383">
    <property type="entry name" value="trans_reg_C"/>
    <property type="match status" value="1"/>
</dbReference>
<feature type="modified residue" description="4-aspartylphosphate" evidence="6">
    <location>
        <position position="51"/>
    </location>
</feature>
<dbReference type="PROSITE" id="PS50110">
    <property type="entry name" value="RESPONSE_REGULATORY"/>
    <property type="match status" value="1"/>
</dbReference>
<dbReference type="Gene3D" id="3.40.50.2300">
    <property type="match status" value="1"/>
</dbReference>
<dbReference type="CDD" id="cd17574">
    <property type="entry name" value="REC_OmpR"/>
    <property type="match status" value="1"/>
</dbReference>
<accession>A0AA49GUM6</accession>
<dbReference type="InterPro" id="IPR001867">
    <property type="entry name" value="OmpR/PhoB-type_DNA-bd"/>
</dbReference>
<feature type="domain" description="OmpR/PhoB-type" evidence="9">
    <location>
        <begin position="126"/>
        <end position="224"/>
    </location>
</feature>
<evidence type="ECO:0000256" key="6">
    <source>
        <dbReference type="PROSITE-ProRule" id="PRU00169"/>
    </source>
</evidence>
<dbReference type="GO" id="GO:0006355">
    <property type="term" value="P:regulation of DNA-templated transcription"/>
    <property type="evidence" value="ECO:0007669"/>
    <property type="project" value="InterPro"/>
</dbReference>
<reference evidence="10" key="1">
    <citation type="journal article" date="2023" name="Comput. Struct. Biotechnol. J.">
        <title>Discovery of a novel marine Bacteroidetes with a rich repertoire of carbohydrate-active enzymes.</title>
        <authorList>
            <person name="Chen B."/>
            <person name="Liu G."/>
            <person name="Chen Q."/>
            <person name="Wang H."/>
            <person name="Liu L."/>
            <person name="Tang K."/>
        </authorList>
    </citation>
    <scope>NUCLEOTIDE SEQUENCE</scope>
    <source>
        <strain evidence="10">TK19036</strain>
    </source>
</reference>
<proteinExistence type="predicted"/>
<evidence type="ECO:0000256" key="3">
    <source>
        <dbReference type="ARBA" id="ARBA00023015"/>
    </source>
</evidence>
<name>A0AA49GUM6_9BACT</name>
<keyword evidence="4 7" id="KW-0238">DNA-binding</keyword>
<dbReference type="InterPro" id="IPR001789">
    <property type="entry name" value="Sig_transdc_resp-reg_receiver"/>
</dbReference>
<dbReference type="PANTHER" id="PTHR48111">
    <property type="entry name" value="REGULATOR OF RPOS"/>
    <property type="match status" value="1"/>
</dbReference>
<dbReference type="InterPro" id="IPR039420">
    <property type="entry name" value="WalR-like"/>
</dbReference>
<gene>
    <name evidence="10" type="ORF">K4G66_09355</name>
</gene>